<dbReference type="Pfam" id="PF00226">
    <property type="entry name" value="DnaJ"/>
    <property type="match status" value="1"/>
</dbReference>
<evidence type="ECO:0000259" key="3">
    <source>
        <dbReference type="PROSITE" id="PS50076"/>
    </source>
</evidence>
<dbReference type="SUPFAM" id="SSF46565">
    <property type="entry name" value="Chaperone J-domain"/>
    <property type="match status" value="1"/>
</dbReference>
<comment type="caution">
    <text evidence="4">The sequence shown here is derived from an EMBL/GenBank/DDBJ whole genome shotgun (WGS) entry which is preliminary data.</text>
</comment>
<keyword evidence="2" id="KW-0472">Membrane</keyword>
<dbReference type="EMBL" id="AYLP01000008">
    <property type="protein sequence ID" value="ESS69837.1"/>
    <property type="molecule type" value="Genomic_DNA"/>
</dbReference>
<dbReference type="FunFam" id="1.10.287.110:FF:000228">
    <property type="entry name" value="Chaperone protein DNAJ, putative"/>
    <property type="match status" value="1"/>
</dbReference>
<dbReference type="AlphaFoldDB" id="V5BUD6"/>
<dbReference type="OrthoDB" id="10250354at2759"/>
<dbReference type="InterPro" id="IPR036869">
    <property type="entry name" value="J_dom_sf"/>
</dbReference>
<dbReference type="CDD" id="cd06257">
    <property type="entry name" value="DnaJ"/>
    <property type="match status" value="1"/>
</dbReference>
<keyword evidence="2" id="KW-0812">Transmembrane</keyword>
<dbReference type="PRINTS" id="PR00625">
    <property type="entry name" value="JDOMAIN"/>
</dbReference>
<dbReference type="VEuPathDB" id="TriTrypDB:TCDM_01252"/>
<dbReference type="Proteomes" id="UP000017861">
    <property type="component" value="Unassembled WGS sequence"/>
</dbReference>
<reference evidence="4 5" key="1">
    <citation type="journal article" date="2014" name="Genome Announc.">
        <title>Trypanosoma cruzi Clone Dm28c Draft Genome Sequence.</title>
        <authorList>
            <person name="Grisard E.C."/>
            <person name="Teixeira S.M."/>
            <person name="de Almeida L.G."/>
            <person name="Stoco P.H."/>
            <person name="Gerber A.L."/>
            <person name="Talavera-Lopez C."/>
            <person name="Lima O.C."/>
            <person name="Andersson B."/>
            <person name="de Vasconcelos A.T."/>
        </authorList>
    </citation>
    <scope>NUCLEOTIDE SEQUENCE [LARGE SCALE GENOMIC DNA]</scope>
    <source>
        <strain evidence="4 5">Dm28c</strain>
    </source>
</reference>
<name>V5BUD6_TRYCR</name>
<dbReference type="PANTHER" id="PTHR44094">
    <property type="entry name" value="DNAJ HEAT SHOCK N-TERMINAL DOMAIN-CONTAINING PROTEIN"/>
    <property type="match status" value="1"/>
</dbReference>
<dbReference type="InterPro" id="IPR052423">
    <property type="entry name" value="EMIR"/>
</dbReference>
<evidence type="ECO:0000256" key="2">
    <source>
        <dbReference type="SAM" id="Phobius"/>
    </source>
</evidence>
<dbReference type="Gene3D" id="1.10.287.110">
    <property type="entry name" value="DnaJ domain"/>
    <property type="match status" value="1"/>
</dbReference>
<organism evidence="4 5">
    <name type="scientific">Trypanosoma cruzi Dm28c</name>
    <dbReference type="NCBI Taxonomy" id="1416333"/>
    <lineage>
        <taxon>Eukaryota</taxon>
        <taxon>Discoba</taxon>
        <taxon>Euglenozoa</taxon>
        <taxon>Kinetoplastea</taxon>
        <taxon>Metakinetoplastina</taxon>
        <taxon>Trypanosomatida</taxon>
        <taxon>Trypanosomatidae</taxon>
        <taxon>Trypanosoma</taxon>
        <taxon>Schizotrypanum</taxon>
    </lineage>
</organism>
<feature type="domain" description="J" evidence="3">
    <location>
        <begin position="324"/>
        <end position="388"/>
    </location>
</feature>
<feature type="region of interest" description="Disordered" evidence="1">
    <location>
        <begin position="294"/>
        <end position="314"/>
    </location>
</feature>
<feature type="transmembrane region" description="Helical" evidence="2">
    <location>
        <begin position="175"/>
        <end position="198"/>
    </location>
</feature>
<feature type="transmembrane region" description="Helical" evidence="2">
    <location>
        <begin position="17"/>
        <end position="38"/>
    </location>
</feature>
<feature type="transmembrane region" description="Helical" evidence="2">
    <location>
        <begin position="210"/>
        <end position="235"/>
    </location>
</feature>
<dbReference type="PROSITE" id="PS50076">
    <property type="entry name" value="DNAJ_2"/>
    <property type="match status" value="1"/>
</dbReference>
<proteinExistence type="predicted"/>
<evidence type="ECO:0000256" key="1">
    <source>
        <dbReference type="SAM" id="MobiDB-lite"/>
    </source>
</evidence>
<dbReference type="PANTHER" id="PTHR44094:SF7">
    <property type="entry name" value="PROTEIN DNAJ, PUTATIVE-RELATED"/>
    <property type="match status" value="1"/>
</dbReference>
<gene>
    <name evidence="4" type="ORF">TCDM_01252</name>
</gene>
<accession>V5BUD6</accession>
<evidence type="ECO:0000313" key="4">
    <source>
        <dbReference type="EMBL" id="ESS69837.1"/>
    </source>
</evidence>
<sequence>MTESGVFFFLSCNHPHYYYYTVFLLLLLFLLLFIYFLLFSVSTGRNQREFTLAGILLQANTHSLRRMSSGLSARRLILQQLTAVAQYSPFRPVLAAMLANHTAASTMTASLNDHGGSKSKSSWLRISLISPESNRGTFTLMTEEEMEYLQRRREEDGDEARVVLSTRPAKSIMKGLAGCALNLFLSFLLSPLLALSVSLEAVRLSGARPVTLVVAPIVGLTWGTVFVVIAWYAALQQLVMCAFYQVQGPLLFLFRIGYCWNELACRYEHPSGVFGCAHPLLAMYASEEKLRERAMKRESRRRRNEKRGVTYDRSKSGREMNEKDYYAVLGVERDATPREIKEAYNRLVLEVHPDKNPSKSAAFHFDAVTKAYRVLGNAERRRKYDIGGTSVVEDIGEKKRDAVRALFGGDALHAIVGDVKTGNFSQRVVDGLDWTQEELAVCRQRMLERCRDELLTSYIEPLQKSREKSGNSNNNGAGLTEVKKRLQRLLNTGLAKEVLSAVGQEYMRVVRYSEAMNSLQRLELFLKVIAPHRARRKLDKWRSLGRIRQHTFKDSAAMVDLAWYTSVEELESTAWWVATATLLDPQLPVEERERRRDALRVIAETFIVYGQAYKGANRQTMDTLMNSLRDYNQQQQQRKRDGQ</sequence>
<keyword evidence="2" id="KW-1133">Transmembrane helix</keyword>
<dbReference type="SMART" id="SM00271">
    <property type="entry name" value="DnaJ"/>
    <property type="match status" value="1"/>
</dbReference>
<dbReference type="InterPro" id="IPR001623">
    <property type="entry name" value="DnaJ_domain"/>
</dbReference>
<protein>
    <recommendedName>
        <fullName evidence="3">J domain-containing protein</fullName>
    </recommendedName>
</protein>
<evidence type="ECO:0000313" key="5">
    <source>
        <dbReference type="Proteomes" id="UP000017861"/>
    </source>
</evidence>